<evidence type="ECO:0000256" key="3">
    <source>
        <dbReference type="ARBA" id="ARBA00022692"/>
    </source>
</evidence>
<feature type="transmembrane region" description="Helical" evidence="7">
    <location>
        <begin position="88"/>
        <end position="109"/>
    </location>
</feature>
<dbReference type="InterPro" id="IPR001851">
    <property type="entry name" value="ABC_transp_permease"/>
</dbReference>
<dbReference type="PANTHER" id="PTHR47089:SF1">
    <property type="entry name" value="GUANOSINE ABC TRANSPORTER PERMEASE PROTEIN NUPP"/>
    <property type="match status" value="1"/>
</dbReference>
<feature type="transmembrane region" description="Helical" evidence="7">
    <location>
        <begin position="121"/>
        <end position="142"/>
    </location>
</feature>
<evidence type="ECO:0000313" key="9">
    <source>
        <dbReference type="Proteomes" id="UP000600101"/>
    </source>
</evidence>
<gene>
    <name evidence="8" type="ORF">H7965_08610</name>
</gene>
<feature type="region of interest" description="Disordered" evidence="6">
    <location>
        <begin position="172"/>
        <end position="191"/>
    </location>
</feature>
<evidence type="ECO:0000256" key="6">
    <source>
        <dbReference type="SAM" id="MobiDB-lite"/>
    </source>
</evidence>
<dbReference type="EMBL" id="JACOMF010000007">
    <property type="protein sequence ID" value="MBC4015388.1"/>
    <property type="molecule type" value="Genomic_DNA"/>
</dbReference>
<feature type="transmembrane region" description="Helical" evidence="7">
    <location>
        <begin position="148"/>
        <end position="171"/>
    </location>
</feature>
<organism evidence="8 9">
    <name type="scientific">Siccirubricoccus deserti</name>
    <dbReference type="NCBI Taxonomy" id="2013562"/>
    <lineage>
        <taxon>Bacteria</taxon>
        <taxon>Pseudomonadati</taxon>
        <taxon>Pseudomonadota</taxon>
        <taxon>Alphaproteobacteria</taxon>
        <taxon>Acetobacterales</taxon>
        <taxon>Roseomonadaceae</taxon>
        <taxon>Siccirubricoccus</taxon>
    </lineage>
</organism>
<evidence type="ECO:0000256" key="7">
    <source>
        <dbReference type="SAM" id="Phobius"/>
    </source>
</evidence>
<feature type="transmembrane region" description="Helical" evidence="7">
    <location>
        <begin position="21"/>
        <end position="42"/>
    </location>
</feature>
<evidence type="ECO:0000256" key="1">
    <source>
        <dbReference type="ARBA" id="ARBA00004651"/>
    </source>
</evidence>
<evidence type="ECO:0000256" key="5">
    <source>
        <dbReference type="ARBA" id="ARBA00023136"/>
    </source>
</evidence>
<dbReference type="RefSeq" id="WP_186770156.1">
    <property type="nucleotide sequence ID" value="NZ_JACOMF010000007.1"/>
</dbReference>
<protein>
    <submittedName>
        <fullName evidence="8">ABC transporter permease</fullName>
    </submittedName>
</protein>
<dbReference type="Proteomes" id="UP000600101">
    <property type="component" value="Unassembled WGS sequence"/>
</dbReference>
<dbReference type="AlphaFoldDB" id="A0A9X0UDB3"/>
<sequence length="191" mass="19169">MSAALLARGRTRDRPGLTAALRLLGALAGALLAGGLLLALFGHDPLAAGLTMADGAFGSSYRIAITLNRAAPYLLAATGVALCHHAGLLNLGAEGQIALGGLAIALVVLPDGRDWRYQLAALALAIAAGAAWSGLAGVLLAVRRVPVVLSTLLLNAVGLLLVGMCCGRGLASRGATPRNHRSSGARSGCPR</sequence>
<comment type="caution">
    <text evidence="8">The sequence shown here is derived from an EMBL/GenBank/DDBJ whole genome shotgun (WGS) entry which is preliminary data.</text>
</comment>
<keyword evidence="3 7" id="KW-0812">Transmembrane</keyword>
<name>A0A9X0UDB3_9PROT</name>
<keyword evidence="9" id="KW-1185">Reference proteome</keyword>
<dbReference type="PANTHER" id="PTHR47089">
    <property type="entry name" value="ABC TRANSPORTER, PERMEASE PROTEIN"/>
    <property type="match status" value="1"/>
</dbReference>
<evidence type="ECO:0000256" key="2">
    <source>
        <dbReference type="ARBA" id="ARBA00022475"/>
    </source>
</evidence>
<proteinExistence type="predicted"/>
<dbReference type="Pfam" id="PF02653">
    <property type="entry name" value="BPD_transp_2"/>
    <property type="match status" value="1"/>
</dbReference>
<dbReference type="GO" id="GO:0022857">
    <property type="term" value="F:transmembrane transporter activity"/>
    <property type="evidence" value="ECO:0007669"/>
    <property type="project" value="InterPro"/>
</dbReference>
<evidence type="ECO:0000256" key="4">
    <source>
        <dbReference type="ARBA" id="ARBA00022989"/>
    </source>
</evidence>
<keyword evidence="4 7" id="KW-1133">Transmembrane helix</keyword>
<evidence type="ECO:0000313" key="8">
    <source>
        <dbReference type="EMBL" id="MBC4015388.1"/>
    </source>
</evidence>
<accession>A0A9X0UDB3</accession>
<comment type="subcellular location">
    <subcellularLocation>
        <location evidence="1">Cell membrane</location>
        <topology evidence="1">Multi-pass membrane protein</topology>
    </subcellularLocation>
</comment>
<dbReference type="GO" id="GO:0005886">
    <property type="term" value="C:plasma membrane"/>
    <property type="evidence" value="ECO:0007669"/>
    <property type="project" value="UniProtKB-SubCell"/>
</dbReference>
<keyword evidence="5 7" id="KW-0472">Membrane</keyword>
<keyword evidence="2" id="KW-1003">Cell membrane</keyword>
<reference evidence="8" key="1">
    <citation type="submission" date="2020-08" db="EMBL/GenBank/DDBJ databases">
        <authorList>
            <person name="Hu Y."/>
            <person name="Nguyen S.V."/>
            <person name="Li F."/>
            <person name="Fanning S."/>
        </authorList>
    </citation>
    <scope>NUCLEOTIDE SEQUENCE</scope>
    <source>
        <strain evidence="8">SYSU D8009</strain>
    </source>
</reference>